<feature type="chain" id="PRO_5022841740" evidence="1">
    <location>
        <begin position="29"/>
        <end position="244"/>
    </location>
</feature>
<dbReference type="EMBL" id="BJYE01000021">
    <property type="protein sequence ID" value="GEN57267.1"/>
    <property type="molecule type" value="Genomic_DNA"/>
</dbReference>
<dbReference type="RefSeq" id="WP_089800752.1">
    <property type="nucleotide sequence ID" value="NZ_BJYE01000021.1"/>
</dbReference>
<organism evidence="2 3">
    <name type="scientific">Halolactibacillus alkaliphilus</name>
    <dbReference type="NCBI Taxonomy" id="442899"/>
    <lineage>
        <taxon>Bacteria</taxon>
        <taxon>Bacillati</taxon>
        <taxon>Bacillota</taxon>
        <taxon>Bacilli</taxon>
        <taxon>Bacillales</taxon>
        <taxon>Bacillaceae</taxon>
        <taxon>Halolactibacillus</taxon>
    </lineage>
</organism>
<sequence>MHRFKKISVLIVLVVFLLFFSLSTVASAGGNNIDLFPYIEPPHSPSETTVINTEMMFPELEEGLVRPFAVDPGNGTTKISDELSKLNGLRDRRTRDFKSMETFKSASITIATKIPVVGTWIETGNSIWNSLKNIKSDIGSGTGKNVTINTQYSDRYFYHWLYVYDGGRWQDYGYSLSRYWYKHVVVTFIPSGTDKVKVADYDYSMLKNSPNKISKAPNYMNKKRLAEIIQGRWRNGTGKYWENY</sequence>
<reference evidence="2 3" key="1">
    <citation type="submission" date="2019-07" db="EMBL/GenBank/DDBJ databases">
        <title>Whole genome shotgun sequence of Halolactibacillus alkaliphilus NBRC 103919.</title>
        <authorList>
            <person name="Hosoyama A."/>
            <person name="Uohara A."/>
            <person name="Ohji S."/>
            <person name="Ichikawa N."/>
        </authorList>
    </citation>
    <scope>NUCLEOTIDE SEQUENCE [LARGE SCALE GENOMIC DNA]</scope>
    <source>
        <strain evidence="2 3">NBRC 103919</strain>
    </source>
</reference>
<feature type="signal peptide" evidence="1">
    <location>
        <begin position="1"/>
        <end position="28"/>
    </location>
</feature>
<evidence type="ECO:0000313" key="2">
    <source>
        <dbReference type="EMBL" id="GEN57267.1"/>
    </source>
</evidence>
<name>A0A511X2U1_9BACI</name>
<keyword evidence="3" id="KW-1185">Reference proteome</keyword>
<evidence type="ECO:0000313" key="3">
    <source>
        <dbReference type="Proteomes" id="UP000321400"/>
    </source>
</evidence>
<dbReference type="AlphaFoldDB" id="A0A511X2U1"/>
<comment type="caution">
    <text evidence="2">The sequence shown here is derived from an EMBL/GenBank/DDBJ whole genome shotgun (WGS) entry which is preliminary data.</text>
</comment>
<dbReference type="OrthoDB" id="2964654at2"/>
<dbReference type="Proteomes" id="UP000321400">
    <property type="component" value="Unassembled WGS sequence"/>
</dbReference>
<dbReference type="STRING" id="442899.SAMN05720591_10756"/>
<protein>
    <submittedName>
        <fullName evidence="2">Uncharacterized protein</fullName>
    </submittedName>
</protein>
<gene>
    <name evidence="2" type="ORF">HAL01_17310</name>
</gene>
<keyword evidence="1" id="KW-0732">Signal</keyword>
<accession>A0A511X2U1</accession>
<evidence type="ECO:0000256" key="1">
    <source>
        <dbReference type="SAM" id="SignalP"/>
    </source>
</evidence>
<proteinExistence type="predicted"/>